<keyword evidence="3" id="KW-1185">Reference proteome</keyword>
<evidence type="ECO:0000256" key="1">
    <source>
        <dbReference type="SAM" id="SignalP"/>
    </source>
</evidence>
<reference evidence="2 3" key="1">
    <citation type="journal article" date="2013" name="Genome Announc.">
        <title>Genome Sequence of the Pyrene- and Fluoranthene-Degrading Bacterium Cycloclasticus sp. Strain PY97M.</title>
        <authorList>
            <person name="Cui Z."/>
            <person name="Xu G."/>
            <person name="Li Q."/>
            <person name="Gao W."/>
            <person name="Zheng L."/>
        </authorList>
    </citation>
    <scope>NUCLEOTIDE SEQUENCE [LARGE SCALE GENOMIC DNA]</scope>
    <source>
        <strain evidence="2 3">PY97M</strain>
    </source>
</reference>
<evidence type="ECO:0000313" key="3">
    <source>
        <dbReference type="Proteomes" id="UP000015462"/>
    </source>
</evidence>
<dbReference type="EMBL" id="ASHL01000004">
    <property type="protein sequence ID" value="EPD13236.1"/>
    <property type="molecule type" value="Genomic_DNA"/>
</dbReference>
<dbReference type="AlphaFoldDB" id="A0AB33Z1D0"/>
<dbReference type="RefSeq" id="WP_016390367.1">
    <property type="nucleotide sequence ID" value="NZ_KE646807.1"/>
</dbReference>
<dbReference type="InterPro" id="IPR018642">
    <property type="entry name" value="DUF2066"/>
</dbReference>
<dbReference type="Pfam" id="PF09839">
    <property type="entry name" value="DUF2066"/>
    <property type="match status" value="1"/>
</dbReference>
<evidence type="ECO:0000313" key="2">
    <source>
        <dbReference type="EMBL" id="EPD13236.1"/>
    </source>
</evidence>
<organism evidence="2 3">
    <name type="scientific">Cycloclasticus pugetii</name>
    <dbReference type="NCBI Taxonomy" id="34068"/>
    <lineage>
        <taxon>Bacteria</taxon>
        <taxon>Pseudomonadati</taxon>
        <taxon>Pseudomonadota</taxon>
        <taxon>Gammaproteobacteria</taxon>
        <taxon>Thiotrichales</taxon>
        <taxon>Piscirickettsiaceae</taxon>
        <taxon>Cycloclasticus</taxon>
    </lineage>
</organism>
<proteinExistence type="predicted"/>
<feature type="chain" id="PRO_5044245606" description="DUF2066 domain-containing protein" evidence="1">
    <location>
        <begin position="20"/>
        <end position="358"/>
    </location>
</feature>
<sequence length="358" mass="39959">MMRFLVSILLLLLSVPAYAVQLEGLYTAQVAVDDQSQSVRNQAIKQALHTVVRKVSGRRSTLNNSPLLEALSNVGSYVEQFQYKKRDQDNGYWLIVRFQKTALDRTLQQFDVPVWGANRPDVLLWLAVDDGNDRYILNSSTGKELADALKQESLDAGLAVTLPLLDLEDQRAVSFNDIRAGFSEQIALASQRYSTNQVIFARLLKTNGIWQLNWTWLSEGRQYDGVEKSSGVSTVFQPVFIEMTEKLADIYAPMGIVSLEKKLTIELIGVDDLLAFTRATGYLSSLDMVKKLSWEQLQGNKVVLNLVITGDESVLIQTIALNDVLSLGSSQRLVAPVSADINSLPAQPLEKVLYYRVN</sequence>
<keyword evidence="1" id="KW-0732">Signal</keyword>
<comment type="caution">
    <text evidence="2">The sequence shown here is derived from an EMBL/GenBank/DDBJ whole genome shotgun (WGS) entry which is preliminary data.</text>
</comment>
<feature type="signal peptide" evidence="1">
    <location>
        <begin position="1"/>
        <end position="19"/>
    </location>
</feature>
<gene>
    <name evidence="2" type="ORF">L196_06325</name>
</gene>
<name>A0AB33Z1D0_9GAMM</name>
<accession>A0AB33Z1D0</accession>
<protein>
    <recommendedName>
        <fullName evidence="4">DUF2066 domain-containing protein</fullName>
    </recommendedName>
</protein>
<dbReference type="Proteomes" id="UP000015462">
    <property type="component" value="Unassembled WGS sequence"/>
</dbReference>
<evidence type="ECO:0008006" key="4">
    <source>
        <dbReference type="Google" id="ProtNLM"/>
    </source>
</evidence>